<keyword evidence="3" id="KW-1185">Reference proteome</keyword>
<proteinExistence type="predicted"/>
<keyword evidence="1" id="KW-1133">Transmembrane helix</keyword>
<feature type="transmembrane region" description="Helical" evidence="1">
    <location>
        <begin position="64"/>
        <end position="87"/>
    </location>
</feature>
<evidence type="ECO:0000313" key="2">
    <source>
        <dbReference type="EMBL" id="RUO25658.1"/>
    </source>
</evidence>
<sequence length="117" mass="13052">MTTTKSASLRTLNKVLGTLSIIGWVFYIAALSVFHFARPDPDNIYDSIFGLSVQTEWNPTLGGLFFALLSIGLLLSLIALALNIYLYSERRTHVWINLMILILASLGTGLYFLLSIR</sequence>
<dbReference type="RefSeq" id="WP_126802438.1">
    <property type="nucleotide sequence ID" value="NZ_PIPL01000001.1"/>
</dbReference>
<name>A0A432W6F4_9GAMM</name>
<evidence type="ECO:0000256" key="1">
    <source>
        <dbReference type="SAM" id="Phobius"/>
    </source>
</evidence>
<dbReference type="AlphaFoldDB" id="A0A432W6F4"/>
<evidence type="ECO:0000313" key="3">
    <source>
        <dbReference type="Proteomes" id="UP000288293"/>
    </source>
</evidence>
<dbReference type="Proteomes" id="UP000288293">
    <property type="component" value="Unassembled WGS sequence"/>
</dbReference>
<keyword evidence="1" id="KW-0812">Transmembrane</keyword>
<organism evidence="2 3">
    <name type="scientific">Aliidiomarina minuta</name>
    <dbReference type="NCBI Taxonomy" id="880057"/>
    <lineage>
        <taxon>Bacteria</taxon>
        <taxon>Pseudomonadati</taxon>
        <taxon>Pseudomonadota</taxon>
        <taxon>Gammaproteobacteria</taxon>
        <taxon>Alteromonadales</taxon>
        <taxon>Idiomarinaceae</taxon>
        <taxon>Aliidiomarina</taxon>
    </lineage>
</organism>
<accession>A0A432W6F4</accession>
<feature type="transmembrane region" description="Helical" evidence="1">
    <location>
        <begin position="12"/>
        <end position="37"/>
    </location>
</feature>
<comment type="caution">
    <text evidence="2">The sequence shown here is derived from an EMBL/GenBank/DDBJ whole genome shotgun (WGS) entry which is preliminary data.</text>
</comment>
<dbReference type="OrthoDB" id="6240672at2"/>
<keyword evidence="1" id="KW-0472">Membrane</keyword>
<dbReference type="EMBL" id="PIPL01000001">
    <property type="protein sequence ID" value="RUO25658.1"/>
    <property type="molecule type" value="Genomic_DNA"/>
</dbReference>
<gene>
    <name evidence="2" type="ORF">CWE09_02715</name>
</gene>
<protein>
    <submittedName>
        <fullName evidence="2">Uncharacterized protein</fullName>
    </submittedName>
</protein>
<feature type="transmembrane region" description="Helical" evidence="1">
    <location>
        <begin position="94"/>
        <end position="114"/>
    </location>
</feature>
<reference evidence="2 3" key="1">
    <citation type="journal article" date="2011" name="Front. Microbiol.">
        <title>Genomic signatures of strain selection and enhancement in Bacillus atrophaeus var. globigii, a historical biowarfare simulant.</title>
        <authorList>
            <person name="Gibbons H.S."/>
            <person name="Broomall S.M."/>
            <person name="McNew L.A."/>
            <person name="Daligault H."/>
            <person name="Chapman C."/>
            <person name="Bruce D."/>
            <person name="Karavis M."/>
            <person name="Krepps M."/>
            <person name="McGregor P.A."/>
            <person name="Hong C."/>
            <person name="Park K.H."/>
            <person name="Akmal A."/>
            <person name="Feldman A."/>
            <person name="Lin J.S."/>
            <person name="Chang W.E."/>
            <person name="Higgs B.W."/>
            <person name="Demirev P."/>
            <person name="Lindquist J."/>
            <person name="Liem A."/>
            <person name="Fochler E."/>
            <person name="Read T.D."/>
            <person name="Tapia R."/>
            <person name="Johnson S."/>
            <person name="Bishop-Lilly K.A."/>
            <person name="Detter C."/>
            <person name="Han C."/>
            <person name="Sozhamannan S."/>
            <person name="Rosenzweig C.N."/>
            <person name="Skowronski E.W."/>
        </authorList>
    </citation>
    <scope>NUCLEOTIDE SEQUENCE [LARGE SCALE GENOMIC DNA]</scope>
    <source>
        <strain evidence="2 3">MLST1</strain>
    </source>
</reference>